<keyword evidence="4" id="KW-1003">Cell membrane</keyword>
<evidence type="ECO:0000256" key="5">
    <source>
        <dbReference type="ARBA" id="ARBA00022692"/>
    </source>
</evidence>
<evidence type="ECO:0000256" key="8">
    <source>
        <dbReference type="ARBA" id="ARBA00022989"/>
    </source>
</evidence>
<dbReference type="InParanoid" id="H0W386"/>
<dbReference type="GO" id="GO:0097017">
    <property type="term" value="P:renal protein absorption"/>
    <property type="evidence" value="ECO:0007669"/>
    <property type="project" value="Ensembl"/>
</dbReference>
<keyword evidence="5 10" id="KW-0812">Transmembrane</keyword>
<evidence type="ECO:0000313" key="12">
    <source>
        <dbReference type="Ensembl" id="ENSCPOP00000017431.2"/>
    </source>
</evidence>
<keyword evidence="8 10" id="KW-1133">Transmembrane helix</keyword>
<dbReference type="PANTHER" id="PTHR14995">
    <property type="entry name" value="AMNIONLESS"/>
    <property type="match status" value="1"/>
</dbReference>
<evidence type="ECO:0000256" key="10">
    <source>
        <dbReference type="SAM" id="Phobius"/>
    </source>
</evidence>
<dbReference type="HOGENOM" id="CLU_050471_0_0_1"/>
<dbReference type="Proteomes" id="UP000005447">
    <property type="component" value="Unassembled WGS sequence"/>
</dbReference>
<evidence type="ECO:0000256" key="4">
    <source>
        <dbReference type="ARBA" id="ARBA00022475"/>
    </source>
</evidence>
<dbReference type="Bgee" id="ENSCPOG00000022870">
    <property type="expression patterns" value="Expressed in adult mammalian kidney and 4 other cell types or tissues"/>
</dbReference>
<dbReference type="GO" id="GO:0015889">
    <property type="term" value="P:cobalamin transport"/>
    <property type="evidence" value="ECO:0007669"/>
    <property type="project" value="Ensembl"/>
</dbReference>
<evidence type="ECO:0000256" key="1">
    <source>
        <dbReference type="ARBA" id="ARBA00004251"/>
    </source>
</evidence>
<evidence type="ECO:0000256" key="7">
    <source>
        <dbReference type="ARBA" id="ARBA00022927"/>
    </source>
</evidence>
<protein>
    <recommendedName>
        <fullName evidence="2">Protein amnionless</fullName>
    </recommendedName>
</protein>
<dbReference type="GO" id="GO:0038024">
    <property type="term" value="F:cargo receptor activity"/>
    <property type="evidence" value="ECO:0007669"/>
    <property type="project" value="Ensembl"/>
</dbReference>
<dbReference type="InterPro" id="IPR026112">
    <property type="entry name" value="AMN"/>
</dbReference>
<dbReference type="OMA" id="PDRFSWL"/>
<keyword evidence="6 11" id="KW-0732">Signal</keyword>
<name>H0W386_CAVPO</name>
<dbReference type="GO" id="GO:0006898">
    <property type="term" value="P:receptor-mediated endocytosis"/>
    <property type="evidence" value="ECO:0007669"/>
    <property type="project" value="Ensembl"/>
</dbReference>
<dbReference type="GO" id="GO:0009235">
    <property type="term" value="P:cobalamin metabolic process"/>
    <property type="evidence" value="ECO:0007669"/>
    <property type="project" value="Ensembl"/>
</dbReference>
<organism evidence="12 13">
    <name type="scientific">Cavia porcellus</name>
    <name type="common">Guinea pig</name>
    <dbReference type="NCBI Taxonomy" id="10141"/>
    <lineage>
        <taxon>Eukaryota</taxon>
        <taxon>Metazoa</taxon>
        <taxon>Chordata</taxon>
        <taxon>Craniata</taxon>
        <taxon>Vertebrata</taxon>
        <taxon>Euteleostomi</taxon>
        <taxon>Mammalia</taxon>
        <taxon>Eutheria</taxon>
        <taxon>Euarchontoglires</taxon>
        <taxon>Glires</taxon>
        <taxon>Rodentia</taxon>
        <taxon>Hystricomorpha</taxon>
        <taxon>Caviidae</taxon>
        <taxon>Cavia</taxon>
    </lineage>
</organism>
<proteinExistence type="predicted"/>
<dbReference type="EMBL" id="AAKN02051986">
    <property type="status" value="NOT_ANNOTATED_CDS"/>
    <property type="molecule type" value="Genomic_DNA"/>
</dbReference>
<evidence type="ECO:0000256" key="9">
    <source>
        <dbReference type="ARBA" id="ARBA00023136"/>
    </source>
</evidence>
<evidence type="ECO:0000256" key="2">
    <source>
        <dbReference type="ARBA" id="ARBA00021200"/>
    </source>
</evidence>
<gene>
    <name evidence="12" type="primary">AMN</name>
</gene>
<accession>H0W386</accession>
<dbReference type="GO" id="GO:0043235">
    <property type="term" value="C:receptor complex"/>
    <property type="evidence" value="ECO:0007669"/>
    <property type="project" value="Ensembl"/>
</dbReference>
<dbReference type="FunCoup" id="H0W386">
    <property type="interactions" value="2"/>
</dbReference>
<feature type="chain" id="PRO_5012316632" description="Protein amnionless" evidence="11">
    <location>
        <begin position="20"/>
        <end position="453"/>
    </location>
</feature>
<keyword evidence="13" id="KW-1185">Reference proteome</keyword>
<dbReference type="GeneTree" id="ENSGT00390000007463"/>
<dbReference type="Pfam" id="PF14828">
    <property type="entry name" value="Amnionless"/>
    <property type="match status" value="1"/>
</dbReference>
<dbReference type="VEuPathDB" id="HostDB:ENSCPOG00000022870"/>
<keyword evidence="9 10" id="KW-0472">Membrane</keyword>
<evidence type="ECO:0000256" key="6">
    <source>
        <dbReference type="ARBA" id="ARBA00022729"/>
    </source>
</evidence>
<dbReference type="GO" id="GO:0016324">
    <property type="term" value="C:apical plasma membrane"/>
    <property type="evidence" value="ECO:0007669"/>
    <property type="project" value="Ensembl"/>
</dbReference>
<comment type="subcellular location">
    <subcellularLocation>
        <location evidence="1">Cell membrane</location>
        <topology evidence="1">Single-pass type I membrane protein</topology>
    </subcellularLocation>
</comment>
<dbReference type="Ensembl" id="ENSCPOT00000026580.2">
    <property type="protein sequence ID" value="ENSCPOP00000017431.2"/>
    <property type="gene ID" value="ENSCPOG00000022870.2"/>
</dbReference>
<dbReference type="GO" id="GO:0030139">
    <property type="term" value="C:endocytic vesicle"/>
    <property type="evidence" value="ECO:0007669"/>
    <property type="project" value="Ensembl"/>
</dbReference>
<keyword evidence="7" id="KW-0653">Protein transport</keyword>
<dbReference type="GO" id="GO:0005615">
    <property type="term" value="C:extracellular space"/>
    <property type="evidence" value="ECO:0007669"/>
    <property type="project" value="Ensembl"/>
</dbReference>
<reference evidence="13" key="1">
    <citation type="journal article" date="2011" name="Nature">
        <title>A high-resolution map of human evolutionary constraint using 29 mammals.</title>
        <authorList>
            <person name="Lindblad-Toh K."/>
            <person name="Garber M."/>
            <person name="Zuk O."/>
            <person name="Lin M.F."/>
            <person name="Parker B.J."/>
            <person name="Washietl S."/>
            <person name="Kheradpour P."/>
            <person name="Ernst J."/>
            <person name="Jordan G."/>
            <person name="Mauceli E."/>
            <person name="Ward L.D."/>
            <person name="Lowe C.B."/>
            <person name="Holloway A.K."/>
            <person name="Clamp M."/>
            <person name="Gnerre S."/>
            <person name="Alfoldi J."/>
            <person name="Beal K."/>
            <person name="Chang J."/>
            <person name="Clawson H."/>
            <person name="Cuff J."/>
            <person name="Di Palma F."/>
            <person name="Fitzgerald S."/>
            <person name="Flicek P."/>
            <person name="Guttman M."/>
            <person name="Hubisz M.J."/>
            <person name="Jaffe D.B."/>
            <person name="Jungreis I."/>
            <person name="Kent W.J."/>
            <person name="Kostka D."/>
            <person name="Lara M."/>
            <person name="Martins A.L."/>
            <person name="Massingham T."/>
            <person name="Moltke I."/>
            <person name="Raney B.J."/>
            <person name="Rasmussen M.D."/>
            <person name="Robinson J."/>
            <person name="Stark A."/>
            <person name="Vilella A.J."/>
            <person name="Wen J."/>
            <person name="Xie X."/>
            <person name="Zody M.C."/>
            <person name="Baldwin J."/>
            <person name="Bloom T."/>
            <person name="Chin C.W."/>
            <person name="Heiman D."/>
            <person name="Nicol R."/>
            <person name="Nusbaum C."/>
            <person name="Young S."/>
            <person name="Wilkinson J."/>
            <person name="Worley K.C."/>
            <person name="Kovar C.L."/>
            <person name="Muzny D.M."/>
            <person name="Gibbs R.A."/>
            <person name="Cree A."/>
            <person name="Dihn H.H."/>
            <person name="Fowler G."/>
            <person name="Jhangiani S."/>
            <person name="Joshi V."/>
            <person name="Lee S."/>
            <person name="Lewis L.R."/>
            <person name="Nazareth L.V."/>
            <person name="Okwuonu G."/>
            <person name="Santibanez J."/>
            <person name="Warren W.C."/>
            <person name="Mardis E.R."/>
            <person name="Weinstock G.M."/>
            <person name="Wilson R.K."/>
            <person name="Delehaunty K."/>
            <person name="Dooling D."/>
            <person name="Fronik C."/>
            <person name="Fulton L."/>
            <person name="Fulton B."/>
            <person name="Graves T."/>
            <person name="Minx P."/>
            <person name="Sodergren E."/>
            <person name="Birney E."/>
            <person name="Margulies E.H."/>
            <person name="Herrero J."/>
            <person name="Green E.D."/>
            <person name="Haussler D."/>
            <person name="Siepel A."/>
            <person name="Goldman N."/>
            <person name="Pollard K.S."/>
            <person name="Pedersen J.S."/>
            <person name="Lander E.S."/>
            <person name="Kellis M."/>
        </authorList>
    </citation>
    <scope>NUCLEOTIDE SEQUENCE [LARGE SCALE GENOMIC DNA]</scope>
    <source>
        <strain evidence="13">2N</strain>
    </source>
</reference>
<evidence type="ECO:0000313" key="13">
    <source>
        <dbReference type="Proteomes" id="UP000005447"/>
    </source>
</evidence>
<evidence type="ECO:0000256" key="3">
    <source>
        <dbReference type="ARBA" id="ARBA00022448"/>
    </source>
</evidence>
<keyword evidence="3" id="KW-0813">Transport</keyword>
<dbReference type="AlphaFoldDB" id="H0W386"/>
<feature type="signal peptide" evidence="11">
    <location>
        <begin position="1"/>
        <end position="19"/>
    </location>
</feature>
<reference evidence="12" key="2">
    <citation type="submission" date="2025-08" db="UniProtKB">
        <authorList>
            <consortium name="Ensembl"/>
        </authorList>
    </citation>
    <scope>IDENTIFICATION</scope>
    <source>
        <strain evidence="12">2N</strain>
    </source>
</reference>
<dbReference type="GO" id="GO:0043001">
    <property type="term" value="P:Golgi to plasma membrane protein transport"/>
    <property type="evidence" value="ECO:0007669"/>
    <property type="project" value="Ensembl"/>
</dbReference>
<dbReference type="GO" id="GO:0005102">
    <property type="term" value="F:signaling receptor binding"/>
    <property type="evidence" value="ECO:0007669"/>
    <property type="project" value="Ensembl"/>
</dbReference>
<dbReference type="PANTHER" id="PTHR14995:SF2">
    <property type="entry name" value="PROTEIN AMNIONLESS"/>
    <property type="match status" value="1"/>
</dbReference>
<feature type="transmembrane region" description="Helical" evidence="10">
    <location>
        <begin position="353"/>
        <end position="376"/>
    </location>
</feature>
<evidence type="ECO:0000256" key="11">
    <source>
        <dbReference type="SAM" id="SignalP"/>
    </source>
</evidence>
<sequence length="453" mass="48124">MGSLGQALLWLQLWALAQAAYKIWVSNTDFDTDTNWSQNRTPCAGDTIQFPADKMMSVLVRGSHAVADLLLPLDGELVLAPGAGATPGRAPPGVPVFFRNPDRFSWLDPHLWGSGDEAPGLFSLDAERVPCVHDDVVFPSNASFRVGLVPRRQPGARPRSTFTRDEDLAAFLASRAGRLRFHGPGELRVGSQACADPSGCECGSAETLPWVCAALLHPLGGRCPPAPCRDALRPEGQCCDLCGAVVSLTYDTAAFNLERYRARLRDTFLAQPQYRELQAAVSKVQRDGDTCVQVVLVESTPGTGGAAGQLGRALLADAEHGAALGVLSAVLQESGAPLESGSVEGQVSPGSRWGLGAGLAAAGLLALLGSALLLGYPGWLRWRPLEAESQLTREPEGFSNPTFNAATWEKWGPSTLPPLPCDPHSLQPPVLALNVDNSTCYFVNPLFAAETEA</sequence>
<dbReference type="GO" id="GO:0031528">
    <property type="term" value="C:microvillus membrane"/>
    <property type="evidence" value="ECO:0007669"/>
    <property type="project" value="Ensembl"/>
</dbReference>
<reference evidence="12" key="3">
    <citation type="submission" date="2025-09" db="UniProtKB">
        <authorList>
            <consortium name="Ensembl"/>
        </authorList>
    </citation>
    <scope>IDENTIFICATION</scope>
    <source>
        <strain evidence="12">2N</strain>
    </source>
</reference>
<dbReference type="STRING" id="10141.ENSCPOP00000017431"/>